<gene>
    <name evidence="4" type="ORF">U9M48_033917</name>
</gene>
<dbReference type="EMBL" id="CP144751">
    <property type="protein sequence ID" value="WVZ87247.1"/>
    <property type="molecule type" value="Genomic_DNA"/>
</dbReference>
<dbReference type="InterPro" id="IPR050905">
    <property type="entry name" value="Plant_NBS-LRR"/>
</dbReference>
<evidence type="ECO:0000256" key="2">
    <source>
        <dbReference type="SAM" id="SignalP"/>
    </source>
</evidence>
<evidence type="ECO:0000313" key="4">
    <source>
        <dbReference type="EMBL" id="WVZ87247.1"/>
    </source>
</evidence>
<feature type="chain" id="PRO_5043005025" description="R13L1/DRL21-like LRR repeat region domain-containing protein" evidence="2">
    <location>
        <begin position="27"/>
        <end position="691"/>
    </location>
</feature>
<dbReference type="InterPro" id="IPR056789">
    <property type="entry name" value="LRR_R13L1-DRL21"/>
</dbReference>
<dbReference type="Pfam" id="PF25019">
    <property type="entry name" value="LRR_R13L1-DRL21"/>
    <property type="match status" value="1"/>
</dbReference>
<dbReference type="AlphaFoldDB" id="A0AAQ3UBF6"/>
<dbReference type="PANTHER" id="PTHR33463">
    <property type="entry name" value="NB-ARC DOMAIN-CONTAINING PROTEIN-RELATED"/>
    <property type="match status" value="1"/>
</dbReference>
<proteinExistence type="predicted"/>
<reference evidence="4 5" key="1">
    <citation type="submission" date="2024-02" db="EMBL/GenBank/DDBJ databases">
        <title>High-quality chromosome-scale genome assembly of Pensacola bahiagrass (Paspalum notatum Flugge var. saurae).</title>
        <authorList>
            <person name="Vega J.M."/>
            <person name="Podio M."/>
            <person name="Orjuela J."/>
            <person name="Siena L.A."/>
            <person name="Pessino S.C."/>
            <person name="Combes M.C."/>
            <person name="Mariac C."/>
            <person name="Albertini E."/>
            <person name="Pupilli F."/>
            <person name="Ortiz J.P.A."/>
            <person name="Leblanc O."/>
        </authorList>
    </citation>
    <scope>NUCLEOTIDE SEQUENCE [LARGE SCALE GENOMIC DNA]</scope>
    <source>
        <strain evidence="4">R1</strain>
        <tissue evidence="4">Leaf</tissue>
    </source>
</reference>
<dbReference type="Gene3D" id="3.80.10.10">
    <property type="entry name" value="Ribonuclease Inhibitor"/>
    <property type="match status" value="2"/>
</dbReference>
<accession>A0AAQ3UBF6</accession>
<evidence type="ECO:0000256" key="1">
    <source>
        <dbReference type="SAM" id="MobiDB-lite"/>
    </source>
</evidence>
<feature type="signal peptide" evidence="2">
    <location>
        <begin position="1"/>
        <end position="26"/>
    </location>
</feature>
<evidence type="ECO:0000313" key="5">
    <source>
        <dbReference type="Proteomes" id="UP001341281"/>
    </source>
</evidence>
<dbReference type="Proteomes" id="UP001341281">
    <property type="component" value="Chromosome 07"/>
</dbReference>
<dbReference type="SUPFAM" id="SSF52047">
    <property type="entry name" value="RNI-like"/>
    <property type="match status" value="1"/>
</dbReference>
<sequence length="691" mass="76289">MHLPSPNSIIALPLCFLSLAVCSVAGSRSSTTPPPATASRPLHGCPGDRRLLPFCSSRACCAWRWQQEHAWVPSASRRQRLCWRSCIGDQALLVSLGLSSHVQPPHCTAVSHRPPRSHWISPSKKDSKREKEVLESLKPSVNLIELCIRGHGGVSCPSWLGANLSVQNLENLQLDDVSWKDLPPLGELWLVDEHGEECPNYIPSQCFSNLKRLELVKIPKLKKWVVNGPGELFSQLKVLIVKDCPELTELLFTRHTGSEQEHETHITCFPKLEELEITGCPKLVSALPCIPLSSGMCSANIAQVGSVFEYLNYGKDYNSECILRIEGKEASDSDPWKVVAFQNLSKLKVLVVKRCPPLSLDHLLMLSSLKTLSLYDLCDANLLPEGDGQVGYQFPVEDVSIVHFGGNGEQLTRFLSFYYFPNLRSLDVCECDKLTALGVVAQQKQKKTDALTRSSSSSVDEVEARIEQQQIARGEQEIAASDSDGLLLLPPQLESLKIGECPNLVLCPHSLDDDESGGGGGGLQDLKSLWSLEVKDCPRFLSSYSPSSFSSCFPFPNSLEQLFLYGIMEGMETLLPLSNLTSFTDLTICGCGDLRGEGLWLLLAQGHLTALDIRRTPSFFTVSESSPPHGQALPSSSTKPHTLWTDDVAGLLATPIFTMLSSWLTELNFTDIDEVERFKKSKRRLLCSHLP</sequence>
<feature type="domain" description="R13L1/DRL21-like LRR repeat region" evidence="3">
    <location>
        <begin position="123"/>
        <end position="188"/>
    </location>
</feature>
<organism evidence="4 5">
    <name type="scientific">Paspalum notatum var. saurae</name>
    <dbReference type="NCBI Taxonomy" id="547442"/>
    <lineage>
        <taxon>Eukaryota</taxon>
        <taxon>Viridiplantae</taxon>
        <taxon>Streptophyta</taxon>
        <taxon>Embryophyta</taxon>
        <taxon>Tracheophyta</taxon>
        <taxon>Spermatophyta</taxon>
        <taxon>Magnoliopsida</taxon>
        <taxon>Liliopsida</taxon>
        <taxon>Poales</taxon>
        <taxon>Poaceae</taxon>
        <taxon>PACMAD clade</taxon>
        <taxon>Panicoideae</taxon>
        <taxon>Andropogonodae</taxon>
        <taxon>Paspaleae</taxon>
        <taxon>Paspalinae</taxon>
        <taxon>Paspalum</taxon>
    </lineage>
</organism>
<name>A0AAQ3UBF6_PASNO</name>
<protein>
    <recommendedName>
        <fullName evidence="3">R13L1/DRL21-like LRR repeat region domain-containing protein</fullName>
    </recommendedName>
</protein>
<keyword evidence="5" id="KW-1185">Reference proteome</keyword>
<keyword evidence="2" id="KW-0732">Signal</keyword>
<feature type="region of interest" description="Disordered" evidence="1">
    <location>
        <begin position="107"/>
        <end position="127"/>
    </location>
</feature>
<evidence type="ECO:0000259" key="3">
    <source>
        <dbReference type="Pfam" id="PF25019"/>
    </source>
</evidence>
<dbReference type="InterPro" id="IPR032675">
    <property type="entry name" value="LRR_dom_sf"/>
</dbReference>